<dbReference type="Proteomes" id="UP000682403">
    <property type="component" value="Unassembled WGS sequence"/>
</dbReference>
<dbReference type="SUPFAM" id="SSF52980">
    <property type="entry name" value="Restriction endonuclease-like"/>
    <property type="match status" value="1"/>
</dbReference>
<dbReference type="RefSeq" id="WP_211560533.1">
    <property type="nucleotide sequence ID" value="NZ_JAGVRK010000001.1"/>
</dbReference>
<comment type="similarity">
    <text evidence="6">Belongs to the vsr family.</text>
</comment>
<dbReference type="InterPro" id="IPR011335">
    <property type="entry name" value="Restrct_endonuc-II-like"/>
</dbReference>
<evidence type="ECO:0000256" key="2">
    <source>
        <dbReference type="ARBA" id="ARBA00022759"/>
    </source>
</evidence>
<evidence type="ECO:0000256" key="6">
    <source>
        <dbReference type="PIRNR" id="PIRNR018267"/>
    </source>
</evidence>
<evidence type="ECO:0000256" key="5">
    <source>
        <dbReference type="ARBA" id="ARBA00023204"/>
    </source>
</evidence>
<keyword evidence="1 6" id="KW-0540">Nuclease</keyword>
<keyword evidence="5 6" id="KW-0234">DNA repair</keyword>
<dbReference type="EMBL" id="JAGVRK010000001">
    <property type="protein sequence ID" value="MBS2970386.1"/>
    <property type="molecule type" value="Genomic_DNA"/>
</dbReference>
<protein>
    <recommendedName>
        <fullName evidence="6">Very short patch repair endonuclease</fullName>
        <ecNumber evidence="6">3.1.-.-</ecNumber>
    </recommendedName>
</protein>
<proteinExistence type="inferred from homology"/>
<name>A0ABS5LIE1_9BACI</name>
<keyword evidence="2 6" id="KW-0255">Endonuclease</keyword>
<evidence type="ECO:0000313" key="8">
    <source>
        <dbReference type="Proteomes" id="UP000682403"/>
    </source>
</evidence>
<evidence type="ECO:0000313" key="7">
    <source>
        <dbReference type="EMBL" id="MBS2970386.1"/>
    </source>
</evidence>
<accession>A0ABS5LIE1</accession>
<comment type="caution">
    <text evidence="7">The sequence shown here is derived from an EMBL/GenBank/DDBJ whole genome shotgun (WGS) entry which is preliminary data.</text>
</comment>
<organism evidence="7 8">
    <name type="scientific">Metabacillus flavus</name>
    <dbReference type="NCBI Taxonomy" id="2823519"/>
    <lineage>
        <taxon>Bacteria</taxon>
        <taxon>Bacillati</taxon>
        <taxon>Bacillota</taxon>
        <taxon>Bacilli</taxon>
        <taxon>Bacillales</taxon>
        <taxon>Bacillaceae</taxon>
        <taxon>Metabacillus</taxon>
    </lineage>
</organism>
<dbReference type="Pfam" id="PF03852">
    <property type="entry name" value="Vsr"/>
    <property type="match status" value="1"/>
</dbReference>
<dbReference type="Gene3D" id="3.40.960.10">
    <property type="entry name" value="VSR Endonuclease"/>
    <property type="match status" value="1"/>
</dbReference>
<reference evidence="7 8" key="1">
    <citation type="submission" date="2021-04" db="EMBL/GenBank/DDBJ databases">
        <title>Metabacillus sp. strain KIGAM252 whole genome sequence.</title>
        <authorList>
            <person name="Seo M.-J."/>
            <person name="Cho E.-S."/>
            <person name="Hwang C.Y."/>
            <person name="Yoon D.J."/>
        </authorList>
    </citation>
    <scope>NUCLEOTIDE SEQUENCE [LARGE SCALE GENOMIC DNA]</scope>
    <source>
        <strain evidence="7 8">KIGAM252</strain>
    </source>
</reference>
<keyword evidence="4 6" id="KW-0378">Hydrolase</keyword>
<keyword evidence="8" id="KW-1185">Reference proteome</keyword>
<sequence length="143" mass="17489">MRQKLPTTEQRSKIMSKIRGKGTKLEEKVTKALWWRGIRFRKNVKGLRGTPDIAIKKYKIVIFIDSCFWHACEIHGNRPKKNVDFWNKKLDRNIERDMEVSEYYHKKEWHILRVWEHELKKDTFPETIERIYDFIRDAQIKET</sequence>
<keyword evidence="3 6" id="KW-0227">DNA damage</keyword>
<evidence type="ECO:0000256" key="4">
    <source>
        <dbReference type="ARBA" id="ARBA00022801"/>
    </source>
</evidence>
<comment type="function">
    <text evidence="6">May nick specific sequences that contain T:G mispairs resulting from m5C-deamination.</text>
</comment>
<dbReference type="GO" id="GO:0004519">
    <property type="term" value="F:endonuclease activity"/>
    <property type="evidence" value="ECO:0007669"/>
    <property type="project" value="UniProtKB-KW"/>
</dbReference>
<evidence type="ECO:0000256" key="1">
    <source>
        <dbReference type="ARBA" id="ARBA00022722"/>
    </source>
</evidence>
<dbReference type="CDD" id="cd00221">
    <property type="entry name" value="Vsr"/>
    <property type="match status" value="1"/>
</dbReference>
<dbReference type="InterPro" id="IPR004603">
    <property type="entry name" value="DNA_mismatch_endonuc_vsr"/>
</dbReference>
<dbReference type="NCBIfam" id="TIGR00632">
    <property type="entry name" value="vsr"/>
    <property type="match status" value="1"/>
</dbReference>
<dbReference type="PIRSF" id="PIRSF018267">
    <property type="entry name" value="VSR_endonuc"/>
    <property type="match status" value="1"/>
</dbReference>
<gene>
    <name evidence="7" type="ORF">J9317_16690</name>
</gene>
<dbReference type="EC" id="3.1.-.-" evidence="6"/>
<evidence type="ECO:0000256" key="3">
    <source>
        <dbReference type="ARBA" id="ARBA00022763"/>
    </source>
</evidence>